<evidence type="ECO:0000313" key="1">
    <source>
        <dbReference type="EMBL" id="MFH0267298.1"/>
    </source>
</evidence>
<organism evidence="1 2">
    <name type="scientific">Vibrio rumoiensis</name>
    <dbReference type="NCBI Taxonomy" id="76258"/>
    <lineage>
        <taxon>Bacteria</taxon>
        <taxon>Pseudomonadati</taxon>
        <taxon>Pseudomonadota</taxon>
        <taxon>Gammaproteobacteria</taxon>
        <taxon>Vibrionales</taxon>
        <taxon>Vibrionaceae</taxon>
        <taxon>Vibrio</taxon>
    </lineage>
</organism>
<dbReference type="Proteomes" id="UP001607151">
    <property type="component" value="Unassembled WGS sequence"/>
</dbReference>
<dbReference type="EMBL" id="JBIHSN010000004">
    <property type="protein sequence ID" value="MFH0267298.1"/>
    <property type="molecule type" value="Genomic_DNA"/>
</dbReference>
<reference evidence="1 2" key="1">
    <citation type="submission" date="2024-10" db="EMBL/GenBank/DDBJ databases">
        <authorList>
            <person name="Yibar A."/>
            <person name="Saticioglu I.B."/>
            <person name="Duman M."/>
            <person name="Ajmi N."/>
            <person name="Gurler F."/>
            <person name="Ay H."/>
            <person name="Onuk E."/>
            <person name="Guler S."/>
            <person name="Romalde J.L."/>
        </authorList>
    </citation>
    <scope>NUCLEOTIDE SEQUENCE [LARGE SCALE GENOMIC DNA]</scope>
    <source>
        <strain evidence="1 2">14-MA-B</strain>
    </source>
</reference>
<evidence type="ECO:0008006" key="3">
    <source>
        <dbReference type="Google" id="ProtNLM"/>
    </source>
</evidence>
<protein>
    <recommendedName>
        <fullName evidence="3">TnsA endonuclease N-terminal domain-containing protein</fullName>
    </recommendedName>
</protein>
<keyword evidence="2" id="KW-1185">Reference proteome</keyword>
<name>A0ABW7J3M5_9VIBR</name>
<accession>A0ABW7J3M5</accession>
<gene>
    <name evidence="1" type="ORF">ACGRQ9_17780</name>
</gene>
<proteinExistence type="predicted"/>
<dbReference type="RefSeq" id="WP_394608831.1">
    <property type="nucleotide sequence ID" value="NZ_JBIHSN010000004.1"/>
</dbReference>
<comment type="caution">
    <text evidence="1">The sequence shown here is derived from an EMBL/GenBank/DDBJ whole genome shotgun (WGS) entry which is preliminary data.</text>
</comment>
<evidence type="ECO:0000313" key="2">
    <source>
        <dbReference type="Proteomes" id="UP001607151"/>
    </source>
</evidence>
<sequence>MLKAILNGKAGRIDNQQGESVSWSSVFKAREDLLTSTVFERFAYLSDEIQAYLIAQWFLHCSGHAPNNIGELVDISYWPRFSHEHNNGSNQVEPDLILHFEHANILVEVKPPEGGDQYKWQWQKEIESFLQNTEDECDKPLYFFAIGRIEQVDAIRWAKSLLKQNEQLKGLGALKWQVVTDQLIELVSDKGLNISVSKQDKRIIGDILEGLSLYGLKISPFKWADLLTMALPKLDIEQVTQHLKVEK</sequence>